<keyword evidence="1" id="KW-0175">Coiled coil</keyword>
<dbReference type="Proteomes" id="UP000642910">
    <property type="component" value="Unassembled WGS sequence"/>
</dbReference>
<evidence type="ECO:0000256" key="1">
    <source>
        <dbReference type="SAM" id="Coils"/>
    </source>
</evidence>
<evidence type="ECO:0000313" key="4">
    <source>
        <dbReference type="Proteomes" id="UP000642910"/>
    </source>
</evidence>
<accession>A0ABS0F1N0</accession>
<proteinExistence type="predicted"/>
<dbReference type="EMBL" id="JADPKZ010000034">
    <property type="protein sequence ID" value="MBF8377217.1"/>
    <property type="molecule type" value="Genomic_DNA"/>
</dbReference>
<evidence type="ECO:0000256" key="2">
    <source>
        <dbReference type="SAM" id="MobiDB-lite"/>
    </source>
</evidence>
<organism evidence="3 4">
    <name type="scientific">Alicyclobacillus mali</name>
    <name type="common">ex Roth et al. 2021</name>
    <dbReference type="NCBI Taxonomy" id="1123961"/>
    <lineage>
        <taxon>Bacteria</taxon>
        <taxon>Bacillati</taxon>
        <taxon>Bacillota</taxon>
        <taxon>Bacilli</taxon>
        <taxon>Bacillales</taxon>
        <taxon>Alicyclobacillaceae</taxon>
        <taxon>Alicyclobacillus</taxon>
    </lineage>
</organism>
<keyword evidence="4" id="KW-1185">Reference proteome</keyword>
<gene>
    <name evidence="3" type="ORF">IW967_04955</name>
</gene>
<feature type="coiled-coil region" evidence="1">
    <location>
        <begin position="85"/>
        <end position="119"/>
    </location>
</feature>
<feature type="compositionally biased region" description="Basic and acidic residues" evidence="2">
    <location>
        <begin position="58"/>
        <end position="78"/>
    </location>
</feature>
<comment type="caution">
    <text evidence="3">The sequence shown here is derived from an EMBL/GenBank/DDBJ whole genome shotgun (WGS) entry which is preliminary data.</text>
</comment>
<dbReference type="RefSeq" id="WP_067848593.1">
    <property type="nucleotide sequence ID" value="NZ_JADPKZ010000034.1"/>
</dbReference>
<reference evidence="3 4" key="1">
    <citation type="submission" date="2020-11" db="EMBL/GenBank/DDBJ databases">
        <title>Genomic insight of Alicyclobacillus mali FL 18 reveals a new arsenic-resistant strain, with potential in environmental biotechnology.</title>
        <authorList>
            <person name="Fiorentino G."/>
            <person name="Gallo G."/>
            <person name="Aulitto M."/>
        </authorList>
    </citation>
    <scope>NUCLEOTIDE SEQUENCE [LARGE SCALE GENOMIC DNA]</scope>
    <source>
        <strain evidence="3 4">FL 18</strain>
    </source>
</reference>
<sequence>MWETLILALVCVVLFAMLYAISGAWKTHPGAKGFIRWVLAQIRSGGPRSGMAAPSRMATDRPWRADRGASSHPNADESSRVAAAIQVLEEMYQEWDQRSRELEARIRVLETALARLSTIPAEAERDVERAPVALGHEPGSELTPGEVTRETLYFSILDLLHEGRTHDEIRALLGVSADEIAAVEKLMRTAGRAESGLH</sequence>
<evidence type="ECO:0008006" key="5">
    <source>
        <dbReference type="Google" id="ProtNLM"/>
    </source>
</evidence>
<evidence type="ECO:0000313" key="3">
    <source>
        <dbReference type="EMBL" id="MBF8377217.1"/>
    </source>
</evidence>
<name>A0ABS0F1N0_9BACL</name>
<protein>
    <recommendedName>
        <fullName evidence="5">DUF2802 domain-containing protein</fullName>
    </recommendedName>
</protein>
<feature type="region of interest" description="Disordered" evidence="2">
    <location>
        <begin position="47"/>
        <end position="78"/>
    </location>
</feature>